<organism evidence="1 2">
    <name type="scientific">Roseibium aggregatum</name>
    <dbReference type="NCBI Taxonomy" id="187304"/>
    <lineage>
        <taxon>Bacteria</taxon>
        <taxon>Pseudomonadati</taxon>
        <taxon>Pseudomonadota</taxon>
        <taxon>Alphaproteobacteria</taxon>
        <taxon>Hyphomicrobiales</taxon>
        <taxon>Stappiaceae</taxon>
        <taxon>Roseibium</taxon>
    </lineage>
</organism>
<sequence>MTDRAPSEVIPFPSEKTALNREDERLKANLHALIAQFRAMKAETILPESAEIADGLEILTRYMEQTSPTSIEGYYTRHQIGKALELIKKGILDAAG</sequence>
<dbReference type="Proteomes" id="UP000664096">
    <property type="component" value="Unassembled WGS sequence"/>
</dbReference>
<gene>
    <name evidence="1" type="ORF">JF539_21680</name>
</gene>
<evidence type="ECO:0000313" key="1">
    <source>
        <dbReference type="EMBL" id="MBN9672981.1"/>
    </source>
</evidence>
<protein>
    <submittedName>
        <fullName evidence="1">Uncharacterized protein</fullName>
    </submittedName>
</protein>
<dbReference type="AlphaFoldDB" id="A0A939EHU7"/>
<dbReference type="RefSeq" id="WP_207142817.1">
    <property type="nucleotide sequence ID" value="NZ_JAEKJZ010000005.1"/>
</dbReference>
<evidence type="ECO:0000313" key="2">
    <source>
        <dbReference type="Proteomes" id="UP000664096"/>
    </source>
</evidence>
<name>A0A939EHU7_9HYPH</name>
<accession>A0A939EHU7</accession>
<reference evidence="1" key="1">
    <citation type="submission" date="2020-12" db="EMBL/GenBank/DDBJ databases">
        <title>Oil enriched cultivation method for isolating marine PHA-producing bacteria.</title>
        <authorList>
            <person name="Zheng W."/>
            <person name="Yu S."/>
            <person name="Huang Y."/>
        </authorList>
    </citation>
    <scope>NUCLEOTIDE SEQUENCE</scope>
    <source>
        <strain evidence="1">SY-2-12</strain>
    </source>
</reference>
<proteinExistence type="predicted"/>
<dbReference type="EMBL" id="JAEKJZ010000005">
    <property type="protein sequence ID" value="MBN9672981.1"/>
    <property type="molecule type" value="Genomic_DNA"/>
</dbReference>
<comment type="caution">
    <text evidence="1">The sequence shown here is derived from an EMBL/GenBank/DDBJ whole genome shotgun (WGS) entry which is preliminary data.</text>
</comment>